<feature type="region of interest" description="Disordered" evidence="1">
    <location>
        <begin position="79"/>
        <end position="100"/>
    </location>
</feature>
<evidence type="ECO:0000256" key="1">
    <source>
        <dbReference type="SAM" id="MobiDB-lite"/>
    </source>
</evidence>
<evidence type="ECO:0000313" key="2">
    <source>
        <dbReference type="EMBL" id="AOY83219.2"/>
    </source>
</evidence>
<dbReference type="Proteomes" id="UP000176944">
    <property type="component" value="Chromosome"/>
</dbReference>
<sequence>MRLICKYSAISYHLSAYGLRMVLLEVLSAYGHRASYTEQLLNKRCSFGTGEAARSWGGRGATRDGEQSLAITENAPLRSPHERLPFHGANSGADAGSAHRPMRHERLPWFPPLALGIKTTGKHSFNLS</sequence>
<proteinExistence type="predicted"/>
<reference evidence="2" key="1">
    <citation type="journal article" date="2017" name="Proc. Natl. Acad. Sci. U.S.A.">
        <title>Comparative genomics uncovers the prolific and distinctive metabolic potential of the cyanobacterial genus Moorea.</title>
        <authorList>
            <person name="Leao T."/>
            <person name="Castelao G."/>
            <person name="Korobeynikov A."/>
            <person name="Monroe E.A."/>
            <person name="Podell S."/>
            <person name="Glukhov E."/>
            <person name="Allen E.E."/>
            <person name="Gerwick W.H."/>
            <person name="Gerwick L."/>
        </authorList>
    </citation>
    <scope>NUCLEOTIDE SEQUENCE</scope>
    <source>
        <strain evidence="2">JHB</strain>
    </source>
</reference>
<name>A0A1D9G6D9_MOOP1</name>
<dbReference type="EMBL" id="CP017708">
    <property type="protein sequence ID" value="AOY83219.2"/>
    <property type="molecule type" value="Genomic_DNA"/>
</dbReference>
<dbReference type="AlphaFoldDB" id="A0A1D9G6D9"/>
<reference evidence="2" key="2">
    <citation type="submission" date="2022-10" db="EMBL/GenBank/DDBJ databases">
        <authorList>
            <person name="Ngo T.-E."/>
        </authorList>
    </citation>
    <scope>NUCLEOTIDE SEQUENCE</scope>
    <source>
        <strain evidence="2">JHB</strain>
    </source>
</reference>
<organism evidence="2">
    <name type="scientific">Moorena producens (strain JHB)</name>
    <dbReference type="NCBI Taxonomy" id="1454205"/>
    <lineage>
        <taxon>Bacteria</taxon>
        <taxon>Bacillati</taxon>
        <taxon>Cyanobacteriota</taxon>
        <taxon>Cyanophyceae</taxon>
        <taxon>Coleofasciculales</taxon>
        <taxon>Coleofasciculaceae</taxon>
        <taxon>Moorena</taxon>
    </lineage>
</organism>
<gene>
    <name evidence="2" type="ORF">BJP36_28165</name>
</gene>
<accession>A0A1D9G6D9</accession>
<protein>
    <submittedName>
        <fullName evidence="2">Uncharacterized protein</fullName>
    </submittedName>
</protein>